<dbReference type="RefSeq" id="WP_050798455.1">
    <property type="nucleotide sequence ID" value="NZ_AEOS01000104.1"/>
</dbReference>
<sequence>MDVLFTYFQPENEVVRVGLTVKQQKFVDAFVELGNATQAALRAGYKPKAAAQQGAENLKKPYIKIAIDNRLAKIQSSKIADQTEVLEYLTRVLRGKEKETVVTPKGLVIDDVPPKISDRNKAAELIGKRHQMWTDNVNVNSGDIKITIGGDDDGD</sequence>
<evidence type="ECO:0000313" key="3">
    <source>
        <dbReference type="EMBL" id="ATO43317.1"/>
    </source>
</evidence>
<proteinExistence type="predicted"/>
<dbReference type="AlphaFoldDB" id="A0A2D1KMF2"/>
<evidence type="ECO:0000313" key="4">
    <source>
        <dbReference type="Proteomes" id="UP000223559"/>
    </source>
</evidence>
<evidence type="ECO:0000256" key="1">
    <source>
        <dbReference type="ARBA" id="ARBA00022612"/>
    </source>
</evidence>
<evidence type="ECO:0000256" key="2">
    <source>
        <dbReference type="ARBA" id="ARBA00023219"/>
    </source>
</evidence>
<gene>
    <name evidence="3" type="ORF">LC20004_05090</name>
</gene>
<dbReference type="InterPro" id="IPR052404">
    <property type="entry name" value="SPP1-like_terminase"/>
</dbReference>
<accession>A0A2D1KMF2</accession>
<reference evidence="3 4" key="1">
    <citation type="submission" date="2016-10" db="EMBL/GenBank/DDBJ databases">
        <title>The whole genome sequencing and assembly of L. cotyniformis subsp. torquens DSM 20004 strain.</title>
        <authorList>
            <person name="Park M.-K."/>
            <person name="Lee Y.-J."/>
            <person name="Yi H."/>
            <person name="Bahn Y.-S."/>
            <person name="Kim J.F."/>
            <person name="Lee D.-W."/>
        </authorList>
    </citation>
    <scope>NUCLEOTIDE SEQUENCE [LARGE SCALE GENOMIC DNA]</scope>
    <source>
        <strain evidence="3 4">DSM 20004</strain>
    </source>
</reference>
<name>A0A2D1KMF2_9LACO</name>
<dbReference type="OrthoDB" id="7358785at2"/>
<dbReference type="InterPro" id="IPR005335">
    <property type="entry name" value="Terminase_ssu"/>
</dbReference>
<dbReference type="KEGG" id="lcy:LC20004_05090"/>
<dbReference type="PANTHER" id="PTHR41328:SF2">
    <property type="entry name" value="TERMINASE SMALL SUBUNIT"/>
    <property type="match status" value="1"/>
</dbReference>
<keyword evidence="1" id="KW-1188">Viral release from host cell</keyword>
<dbReference type="PANTHER" id="PTHR41328">
    <property type="entry name" value="TERMINASE SMALL SUBUNIT-RELATED"/>
    <property type="match status" value="1"/>
</dbReference>
<keyword evidence="2" id="KW-0231">Viral genome packaging</keyword>
<dbReference type="Gene3D" id="6.10.140.2160">
    <property type="match status" value="1"/>
</dbReference>
<dbReference type="Pfam" id="PF03592">
    <property type="entry name" value="Terminase_2"/>
    <property type="match status" value="1"/>
</dbReference>
<dbReference type="EMBL" id="CP017697">
    <property type="protein sequence ID" value="ATO43317.1"/>
    <property type="molecule type" value="Genomic_DNA"/>
</dbReference>
<dbReference type="Proteomes" id="UP000223559">
    <property type="component" value="Chromosome"/>
</dbReference>
<organism evidence="3 4">
    <name type="scientific">Loigolactobacillus coryniformis subsp. torquens DSM 20004 = KCTC 3535</name>
    <dbReference type="NCBI Taxonomy" id="1423822"/>
    <lineage>
        <taxon>Bacteria</taxon>
        <taxon>Bacillati</taxon>
        <taxon>Bacillota</taxon>
        <taxon>Bacilli</taxon>
        <taxon>Lactobacillales</taxon>
        <taxon>Lactobacillaceae</taxon>
        <taxon>Loigolactobacillus</taxon>
    </lineage>
</organism>
<protein>
    <submittedName>
        <fullName evidence="3">Terminase small subunit</fullName>
    </submittedName>
</protein>
<dbReference type="InterPro" id="IPR038713">
    <property type="entry name" value="Terminase_Gp1_N_sf"/>
</dbReference>
<dbReference type="Gene3D" id="1.10.10.1400">
    <property type="entry name" value="Terminase, small subunit, N-terminal DNA-binding domain, HTH motif"/>
    <property type="match status" value="1"/>
</dbReference>
<keyword evidence="4" id="KW-1185">Reference proteome</keyword>
<dbReference type="GO" id="GO:0051276">
    <property type="term" value="P:chromosome organization"/>
    <property type="evidence" value="ECO:0007669"/>
    <property type="project" value="InterPro"/>
</dbReference>